<dbReference type="GO" id="GO:0016020">
    <property type="term" value="C:membrane"/>
    <property type="evidence" value="ECO:0007669"/>
    <property type="project" value="InterPro"/>
</dbReference>
<organism evidence="19 20">
    <name type="scientific">Schizopora paradoxa</name>
    <dbReference type="NCBI Taxonomy" id="27342"/>
    <lineage>
        <taxon>Eukaryota</taxon>
        <taxon>Fungi</taxon>
        <taxon>Dikarya</taxon>
        <taxon>Basidiomycota</taxon>
        <taxon>Agaricomycotina</taxon>
        <taxon>Agaricomycetes</taxon>
        <taxon>Hymenochaetales</taxon>
        <taxon>Schizoporaceae</taxon>
        <taxon>Schizopora</taxon>
    </lineage>
</organism>
<dbReference type="STRING" id="27342.A0A0H2RL32"/>
<dbReference type="Proteomes" id="UP000053477">
    <property type="component" value="Unassembled WGS sequence"/>
</dbReference>
<comment type="function">
    <text evidence="11">Functions as a sorting receptor in the Golgi compartment required for the intracellular sorting and delivery of soluble vacuolar proteins, like carboxypeptidase Y (CPY) and proteinase A. Executes multiple rounds of sorting by cycling between the late Golgi and a prevacuolar endosome-like compartment.</text>
</comment>
<evidence type="ECO:0000256" key="3">
    <source>
        <dbReference type="ARBA" id="ARBA00022692"/>
    </source>
</evidence>
<evidence type="ECO:0000256" key="13">
    <source>
        <dbReference type="ARBA" id="ARBA00031354"/>
    </source>
</evidence>
<feature type="signal peptide" evidence="17">
    <location>
        <begin position="1"/>
        <end position="30"/>
    </location>
</feature>
<dbReference type="InterPro" id="IPR031777">
    <property type="entry name" value="Sortilin_C"/>
</dbReference>
<keyword evidence="3 16" id="KW-0812">Transmembrane</keyword>
<evidence type="ECO:0000256" key="14">
    <source>
        <dbReference type="ARBA" id="ARBA00031902"/>
    </source>
</evidence>
<keyword evidence="8 16" id="KW-0472">Membrane</keyword>
<dbReference type="PANTHER" id="PTHR12106">
    <property type="entry name" value="SORTILIN RELATED"/>
    <property type="match status" value="1"/>
</dbReference>
<dbReference type="PANTHER" id="PTHR12106:SF27">
    <property type="entry name" value="SORTILIN-RELATED RECEPTOR"/>
    <property type="match status" value="1"/>
</dbReference>
<dbReference type="Gene3D" id="2.10.70.80">
    <property type="match status" value="2"/>
</dbReference>
<dbReference type="GO" id="GO:0005829">
    <property type="term" value="C:cytosol"/>
    <property type="evidence" value="ECO:0007669"/>
    <property type="project" value="GOC"/>
</dbReference>
<evidence type="ECO:0000256" key="10">
    <source>
        <dbReference type="ARBA" id="ARBA00023180"/>
    </source>
</evidence>
<feature type="chain" id="PRO_5005201913" description="Vacuolar protein sorting/targeting protein 10" evidence="17">
    <location>
        <begin position="31"/>
        <end position="1489"/>
    </location>
</feature>
<accession>A0A0H2RL32</accession>
<keyword evidence="9" id="KW-0675">Receptor</keyword>
<dbReference type="Pfam" id="PF15902">
    <property type="entry name" value="Sortilin-Vps10"/>
    <property type="match status" value="2"/>
</dbReference>
<evidence type="ECO:0000256" key="15">
    <source>
        <dbReference type="ARBA" id="ARBA00046293"/>
    </source>
</evidence>
<name>A0A0H2RL32_9AGAM</name>
<dbReference type="Gene3D" id="3.30.60.270">
    <property type="match status" value="2"/>
</dbReference>
<protein>
    <recommendedName>
        <fullName evidence="2">Vacuolar protein sorting/targeting protein 10</fullName>
    </recommendedName>
    <alternativeName>
        <fullName evidence="13">Carboxypeptidase Y receptor</fullName>
    </alternativeName>
    <alternativeName>
        <fullName evidence="12 14">Sortilin VPS10</fullName>
    </alternativeName>
</protein>
<keyword evidence="10" id="KW-0325">Glycoprotein</keyword>
<evidence type="ECO:0000256" key="5">
    <source>
        <dbReference type="ARBA" id="ARBA00022737"/>
    </source>
</evidence>
<evidence type="ECO:0000256" key="4">
    <source>
        <dbReference type="ARBA" id="ARBA00022729"/>
    </source>
</evidence>
<dbReference type="EMBL" id="KQ085979">
    <property type="protein sequence ID" value="KLO12347.1"/>
    <property type="molecule type" value="Genomic_DNA"/>
</dbReference>
<dbReference type="FunFam" id="2.10.70.80:FF:000001">
    <property type="entry name" value="Sortilin-related VPS10 domain-containing receptor 1"/>
    <property type="match status" value="1"/>
</dbReference>
<reference evidence="19 20" key="1">
    <citation type="submission" date="2015-04" db="EMBL/GenBank/DDBJ databases">
        <title>Complete genome sequence of Schizopora paradoxa KUC8140, a cosmopolitan wood degrader in East Asia.</title>
        <authorList>
            <consortium name="DOE Joint Genome Institute"/>
            <person name="Min B."/>
            <person name="Park H."/>
            <person name="Jang Y."/>
            <person name="Kim J.-J."/>
            <person name="Kim K.H."/>
            <person name="Pangilinan J."/>
            <person name="Lipzen A."/>
            <person name="Riley R."/>
            <person name="Grigoriev I.V."/>
            <person name="Spatafora J.W."/>
            <person name="Choi I.-G."/>
        </authorList>
    </citation>
    <scope>NUCLEOTIDE SEQUENCE [LARGE SCALE GENOMIC DNA]</scope>
    <source>
        <strain evidence="19 20">KUC8140</strain>
    </source>
</reference>
<dbReference type="InterPro" id="IPR050310">
    <property type="entry name" value="VPS10-sortilin"/>
</dbReference>
<keyword evidence="7" id="KW-0333">Golgi apparatus</keyword>
<evidence type="ECO:0000256" key="11">
    <source>
        <dbReference type="ARBA" id="ARBA00025569"/>
    </source>
</evidence>
<dbReference type="GO" id="GO:0006895">
    <property type="term" value="P:Golgi to endosome transport"/>
    <property type="evidence" value="ECO:0007669"/>
    <property type="project" value="TreeGrafter"/>
</dbReference>
<evidence type="ECO:0000256" key="7">
    <source>
        <dbReference type="ARBA" id="ARBA00023034"/>
    </source>
</evidence>
<dbReference type="Pfam" id="PF15901">
    <property type="entry name" value="Sortilin_C"/>
    <property type="match status" value="2"/>
</dbReference>
<dbReference type="GO" id="GO:0006623">
    <property type="term" value="P:protein targeting to vacuole"/>
    <property type="evidence" value="ECO:0007669"/>
    <property type="project" value="TreeGrafter"/>
</dbReference>
<evidence type="ECO:0000256" key="16">
    <source>
        <dbReference type="SAM" id="Phobius"/>
    </source>
</evidence>
<evidence type="ECO:0000256" key="2">
    <source>
        <dbReference type="ARBA" id="ARBA00015369"/>
    </source>
</evidence>
<dbReference type="SUPFAM" id="SSF110296">
    <property type="entry name" value="Oligoxyloglucan reducing end-specific cellobiohydrolase"/>
    <property type="match status" value="2"/>
</dbReference>
<evidence type="ECO:0000313" key="20">
    <source>
        <dbReference type="Proteomes" id="UP000053477"/>
    </source>
</evidence>
<evidence type="ECO:0000259" key="18">
    <source>
        <dbReference type="SMART" id="SM00602"/>
    </source>
</evidence>
<dbReference type="GO" id="GO:0005794">
    <property type="term" value="C:Golgi apparatus"/>
    <property type="evidence" value="ECO:0007669"/>
    <property type="project" value="UniProtKB-SubCell"/>
</dbReference>
<keyword evidence="20" id="KW-1185">Reference proteome</keyword>
<evidence type="ECO:0000256" key="12">
    <source>
        <dbReference type="ARBA" id="ARBA00031250"/>
    </source>
</evidence>
<gene>
    <name evidence="19" type="ORF">SCHPADRAFT_905151</name>
</gene>
<dbReference type="InParanoid" id="A0A0H2RL32"/>
<evidence type="ECO:0000256" key="9">
    <source>
        <dbReference type="ARBA" id="ARBA00023170"/>
    </source>
</evidence>
<feature type="domain" description="VPS10" evidence="18">
    <location>
        <begin position="53"/>
        <end position="717"/>
    </location>
</feature>
<comment type="subcellular location">
    <subcellularLocation>
        <location evidence="1">Golgi apparatus</location>
        <location evidence="1">trans-Golgi network membrane</location>
    </subcellularLocation>
    <subcellularLocation>
        <location evidence="15">Prevacuolar compartment membrane</location>
    </subcellularLocation>
</comment>
<dbReference type="OrthoDB" id="443634at2759"/>
<feature type="transmembrane region" description="Helical" evidence="16">
    <location>
        <begin position="1383"/>
        <end position="1405"/>
    </location>
</feature>
<evidence type="ECO:0000313" key="19">
    <source>
        <dbReference type="EMBL" id="KLO12347.1"/>
    </source>
</evidence>
<keyword evidence="6 16" id="KW-1133">Transmembrane helix</keyword>
<dbReference type="GO" id="GO:0006896">
    <property type="term" value="P:Golgi to vacuole transport"/>
    <property type="evidence" value="ECO:0007669"/>
    <property type="project" value="TreeGrafter"/>
</dbReference>
<dbReference type="FunFam" id="3.30.60.270:FF:000005">
    <property type="entry name" value="Sortilin"/>
    <property type="match status" value="1"/>
</dbReference>
<sequence>MEPRHRTVSYVLSFLFLSTLFSGFLKSARAQQVSVTNFPNFPSRYFFLEDTTDAFYLDPVEGVVHVSHDEGKSWAKADIPSEASMIIEHPFDNHYVFVLTKGTTHYRSQDRGTTWQSFSTPSSPAFVPNPLSFHSDPASYGLILYQATKCEKSSWGWGSICRDETYYTKDAFSSELKLMLKDTNRCQFAHSTKDFKHSAHHDLVFCVAFEESASGSASLASSRLFSSTDFFDQDKSVVDLGIGAKNSRGVLALAIVSKFAVVALKDMSSSKNPGDGEMQLYVSTDAKFWARAHFPHQSSAQLRENSYTIVESSTHSLGIDVLLMPPTSRHPSIPILDTIGTLFVSNSNGTEFVESLSNTNRNDMGFVDYENVFGVEGVGLANVIGNGQDVLGRGVPKEVISRITFDDGRTWSKVEAPRTDVDGNTLACSPSSPNLDCSLHLHSITSPHNLGRIFSSPAPGILIAVGSVGSYLRRYDECDTFMSTDAGVTWRMIAKGPNKYEFGDSGSVIVLASDADGQNIGEVKWSTDFGRTWKTQSLDVHMRVKALTTVPDSTSQKFTLIGQLAREDQSSNAGKVAVAFLDFANTRSRQCGDRDFDKWYARTGQGKECVMGHKQWYMRRKEDADCYVGNKFQDPVEHEENCPCTDEDYECDYNFIRSGSSCVPTGPEPIPANVCIDPKDKYMGSSGYRLIPGNSCDRNRGVKKDEPVRKDCSQAQPEEGEVTHQIFEFPSEVVQYAYFKESTTILVRLNDGSIWQSSNEGYTWARQFPEERFLAFYLHTFSHDRAYLITGSRKVYYTIDTGRNWRSFEAPAPPNSFGAGILHFHPTSSEYLIWTGDVGCEGGHQNCRAEASYSTNNGQSWTRMESYVRNCAWARDAELKIDSTQVLCESYRDKKGNQRTFQVNDNPLQLVGGSSFFSKNKRVLFERVVGFAKFSEFLIVAEYQEQRQSLDLQVSLDGRNFATGVFPSSLRPENHAYTILESSTKAVFMHLTTSEFPNPYWGVIMKSNGNGTYFGVSIDYVNRNDRGFVDFEKMIGLDGIAVINVVANPDAARMSGRKDLASRITHNDGGSWKPLTPPSVDSNGQSYDCTSTSCSLQIHGYTERYDSRATYSSPSVPGLMMVVGSVSETLKPYTESDTFLSRDAGFTWEEVHKDAHLWEFGDSGSIIVIANDEEPTDRVLYTIDEGRTWREYVFAGPGQDKVRVKSIVDVPEDTSRRFILFGYYPRSVASAVAIQLDFSSLTRRQCVLDAENPNNDDFELWSPSEERTEQCLFGRQTLYHRRVRTANCYIGTQKKIEEKVVHNCQCTRVDFECEFNHVLNDNGDCVLVSGAQPLPNDETCSYDDEFWYDRTAYRKIPYSSCEGGLKIHQGNSHRCPGVRGHGFFFWVFVLFVPTAIALLVGYWVYKKSGFMRGAIRLPGGSDIRPAYPYQSDSGALATLASVPWFLVGVAGIAWERISSSMPSLRRSRGGYRNVPVDEDAQVLRFEDEE</sequence>
<dbReference type="Gene3D" id="2.130.10.10">
    <property type="entry name" value="YVTN repeat-like/Quinoprotein amine dehydrogenase"/>
    <property type="match status" value="3"/>
</dbReference>
<evidence type="ECO:0000256" key="1">
    <source>
        <dbReference type="ARBA" id="ARBA00004198"/>
    </source>
</evidence>
<dbReference type="FunCoup" id="A0A0H2RL32">
    <property type="interactions" value="117"/>
</dbReference>
<evidence type="ECO:0000256" key="8">
    <source>
        <dbReference type="ARBA" id="ARBA00023136"/>
    </source>
</evidence>
<dbReference type="InterPro" id="IPR015943">
    <property type="entry name" value="WD40/YVTN_repeat-like_dom_sf"/>
</dbReference>
<dbReference type="InterPro" id="IPR031778">
    <property type="entry name" value="Sortilin_N"/>
</dbReference>
<evidence type="ECO:0000256" key="17">
    <source>
        <dbReference type="SAM" id="SignalP"/>
    </source>
</evidence>
<dbReference type="SMART" id="SM00602">
    <property type="entry name" value="VPS10"/>
    <property type="match status" value="2"/>
</dbReference>
<dbReference type="CDD" id="cd15482">
    <property type="entry name" value="Sialidase_non-viral"/>
    <property type="match status" value="1"/>
</dbReference>
<keyword evidence="4 17" id="KW-0732">Signal</keyword>
<keyword evidence="5" id="KW-0677">Repeat</keyword>
<feature type="domain" description="VPS10" evidence="18">
    <location>
        <begin position="743"/>
        <end position="1380"/>
    </location>
</feature>
<dbReference type="InterPro" id="IPR006581">
    <property type="entry name" value="VPS10"/>
</dbReference>
<evidence type="ECO:0000256" key="6">
    <source>
        <dbReference type="ARBA" id="ARBA00022989"/>
    </source>
</evidence>
<proteinExistence type="predicted"/>